<name>A0A0D6QU75_ARACU</name>
<keyword evidence="4 7" id="KW-0812">Transmembrane</keyword>
<dbReference type="GO" id="GO:0035673">
    <property type="term" value="F:oligopeptide transmembrane transporter activity"/>
    <property type="evidence" value="ECO:0007669"/>
    <property type="project" value="InterPro"/>
</dbReference>
<feature type="transmembrane region" description="Helical" evidence="7">
    <location>
        <begin position="665"/>
        <end position="690"/>
    </location>
</feature>
<dbReference type="PANTHER" id="PTHR31645:SF4">
    <property type="entry name" value="METAL-NICOTIANAMINE TRANSPORTER YSL3"/>
    <property type="match status" value="1"/>
</dbReference>
<feature type="transmembrane region" description="Helical" evidence="7">
    <location>
        <begin position="447"/>
        <end position="467"/>
    </location>
</feature>
<dbReference type="GO" id="GO:0051980">
    <property type="term" value="F:iron-nicotianamine transmembrane transporter activity"/>
    <property type="evidence" value="ECO:0007669"/>
    <property type="project" value="TreeGrafter"/>
</dbReference>
<evidence type="ECO:0000256" key="2">
    <source>
        <dbReference type="ARBA" id="ARBA00010276"/>
    </source>
</evidence>
<keyword evidence="3" id="KW-0813">Transport</keyword>
<comment type="subcellular location">
    <subcellularLocation>
        <location evidence="1">Membrane</location>
        <topology evidence="1">Multi-pass membrane protein</topology>
    </subcellularLocation>
</comment>
<dbReference type="Pfam" id="PF03169">
    <property type="entry name" value="OPT"/>
    <property type="match status" value="1"/>
</dbReference>
<evidence type="ECO:0000256" key="5">
    <source>
        <dbReference type="ARBA" id="ARBA00022989"/>
    </source>
</evidence>
<dbReference type="InterPro" id="IPR045035">
    <property type="entry name" value="YSL-like"/>
</dbReference>
<evidence type="ECO:0000256" key="7">
    <source>
        <dbReference type="SAM" id="Phobius"/>
    </source>
</evidence>
<dbReference type="AlphaFoldDB" id="A0A0D6QU75"/>
<reference evidence="8" key="1">
    <citation type="submission" date="2015-03" db="EMBL/GenBank/DDBJ databases">
        <title>A transcriptome of Araucaria cunninghamii, an australian fine timber species.</title>
        <authorList>
            <person name="Jing Yi C.J.Y."/>
            <person name="Yin San L.Y.S."/>
            <person name="Abdul Karim S.S."/>
            <person name="Wan Azmi N.N."/>
            <person name="Hercus R.R."/>
            <person name="Croft L.L."/>
        </authorList>
    </citation>
    <scope>NUCLEOTIDE SEQUENCE</scope>
    <source>
        <strain evidence="8">MI0301</strain>
        <tissue evidence="8">Leaf</tissue>
    </source>
</reference>
<dbReference type="GO" id="GO:0048316">
    <property type="term" value="P:seed development"/>
    <property type="evidence" value="ECO:0007669"/>
    <property type="project" value="TreeGrafter"/>
</dbReference>
<feature type="transmembrane region" description="Helical" evidence="7">
    <location>
        <begin position="304"/>
        <end position="325"/>
    </location>
</feature>
<dbReference type="GO" id="GO:0005886">
    <property type="term" value="C:plasma membrane"/>
    <property type="evidence" value="ECO:0007669"/>
    <property type="project" value="TreeGrafter"/>
</dbReference>
<dbReference type="EMBL" id="GCKF01047357">
    <property type="protein sequence ID" value="JAG93285.1"/>
    <property type="molecule type" value="Transcribed_RNA"/>
</dbReference>
<evidence type="ECO:0000256" key="1">
    <source>
        <dbReference type="ARBA" id="ARBA00004141"/>
    </source>
</evidence>
<feature type="transmembrane region" description="Helical" evidence="7">
    <location>
        <begin position="73"/>
        <end position="90"/>
    </location>
</feature>
<dbReference type="InterPro" id="IPR004813">
    <property type="entry name" value="OPT"/>
</dbReference>
<protein>
    <submittedName>
        <fullName evidence="8">Uncharacterized protein</fullName>
    </submittedName>
</protein>
<dbReference type="GO" id="GO:0010039">
    <property type="term" value="P:response to iron ion"/>
    <property type="evidence" value="ECO:0007669"/>
    <property type="project" value="TreeGrafter"/>
</dbReference>
<proteinExistence type="inferred from homology"/>
<evidence type="ECO:0000313" key="8">
    <source>
        <dbReference type="EMBL" id="JAG93285.1"/>
    </source>
</evidence>
<feature type="transmembrane region" description="Helical" evidence="7">
    <location>
        <begin position="420"/>
        <end position="441"/>
    </location>
</feature>
<evidence type="ECO:0000256" key="6">
    <source>
        <dbReference type="ARBA" id="ARBA00023136"/>
    </source>
</evidence>
<feature type="transmembrane region" description="Helical" evidence="7">
    <location>
        <begin position="629"/>
        <end position="653"/>
    </location>
</feature>
<keyword evidence="5 7" id="KW-1133">Transmembrane helix</keyword>
<feature type="transmembrane region" description="Helical" evidence="7">
    <location>
        <begin position="96"/>
        <end position="115"/>
    </location>
</feature>
<feature type="transmembrane region" description="Helical" evidence="7">
    <location>
        <begin position="540"/>
        <end position="558"/>
    </location>
</feature>
<sequence length="717" mass="79229">MGDATGLVKRIVHDDDTSLEVEKPRERCNADCQEMAHGRESKPERIAKDGQYGNILDIESIPSWREQITRRSIVVSLLIGTLFSVIVMNLNLTTGLAPSMNVSAGLLGFVFMRTWTKVSEKTGLLKSPFTKQENTVIQTCVVACYSIAYGGGFGSYLLAMNEGTYKLAGITTEGNTPDTIKEPGVGWMTGFLFLVTFVGILVLVPLRKVLIIDYKLTYPSGTATAVLINGFHTPHKDEVARDQVRCFGKYFTLSFLWGFFKWFFNGGEDCGFVNFPVFGLKAWEQRFYSDCSMTYVGAGMICPYIVNISMLLGGILSWGIMWPLISKRNGEWYSNDLPESSIRGLTGYKVFVCVALILGDGLYNFVKILYITTSNLHKEWKTRRNIAKADGAGIHDVNGGSTINGKQLEDEIFVKDTIPVWIAASGYVGLAAISVAVLPHMFNHVKWYYVFVAYLFAPVLAFCNAYGTGLTDQNLAYNYGKVSLFLFAAWAGRDHGGVLVSLVLCGTVKSLVQTAADLMHDFKTGHLTLSSPRSMFISQLIGNTMGCIIAPLTFWLFYQAFDVGNPQGQYKAPFGIIYRNMAILGVEGFSALPRHCLQICYGAFVYAVATNAITDLLPHRISKYIPLPMAMAIPFFVGPYFAIDMCLGSAILFAWEKINHKQADVFSPVVASGLICGEGIWIIPSAILSLTKVKPPICMKFLSRQVNEKVDNFLHSS</sequence>
<dbReference type="PANTHER" id="PTHR31645">
    <property type="entry name" value="OLIGOPEPTIDE TRANSPORTER YGL114W-RELATED"/>
    <property type="match status" value="1"/>
</dbReference>
<evidence type="ECO:0000256" key="3">
    <source>
        <dbReference type="ARBA" id="ARBA00022448"/>
    </source>
</evidence>
<feature type="transmembrane region" description="Helical" evidence="7">
    <location>
        <begin position="185"/>
        <end position="206"/>
    </location>
</feature>
<feature type="transmembrane region" description="Helical" evidence="7">
    <location>
        <begin position="136"/>
        <end position="159"/>
    </location>
</feature>
<organism evidence="8">
    <name type="scientific">Araucaria cunninghamii</name>
    <name type="common">Hoop pine</name>
    <name type="synonym">Moreton Bay pine</name>
    <dbReference type="NCBI Taxonomy" id="56994"/>
    <lineage>
        <taxon>Eukaryota</taxon>
        <taxon>Viridiplantae</taxon>
        <taxon>Streptophyta</taxon>
        <taxon>Embryophyta</taxon>
        <taxon>Tracheophyta</taxon>
        <taxon>Spermatophyta</taxon>
        <taxon>Pinopsida</taxon>
        <taxon>Pinidae</taxon>
        <taxon>Conifers II</taxon>
        <taxon>Araucariales</taxon>
        <taxon>Araucariaceae</taxon>
        <taxon>Araucaria</taxon>
    </lineage>
</organism>
<evidence type="ECO:0000256" key="4">
    <source>
        <dbReference type="ARBA" id="ARBA00022692"/>
    </source>
</evidence>
<feature type="transmembrane region" description="Helical" evidence="7">
    <location>
        <begin position="345"/>
        <end position="366"/>
    </location>
</feature>
<keyword evidence="6 7" id="KW-0472">Membrane</keyword>
<comment type="similarity">
    <text evidence="2">Belongs to the YSL (TC 2.A.67.2) family.</text>
</comment>
<dbReference type="NCBIfam" id="TIGR00728">
    <property type="entry name" value="OPT_sfam"/>
    <property type="match status" value="1"/>
</dbReference>
<accession>A0A0D6QU75</accession>